<dbReference type="SMART" id="SM00248">
    <property type="entry name" value="ANK"/>
    <property type="match status" value="4"/>
</dbReference>
<feature type="domain" description="Protein kinase" evidence="5">
    <location>
        <begin position="54"/>
        <end position="365"/>
    </location>
</feature>
<dbReference type="PANTHER" id="PTHR44329">
    <property type="entry name" value="SERINE/THREONINE-PROTEIN KINASE TNNI3K-RELATED"/>
    <property type="match status" value="1"/>
</dbReference>
<proteinExistence type="inferred from homology"/>
<evidence type="ECO:0000259" key="5">
    <source>
        <dbReference type="PROSITE" id="PS50011"/>
    </source>
</evidence>
<dbReference type="SUPFAM" id="SSF48403">
    <property type="entry name" value="Ankyrin repeat"/>
    <property type="match status" value="1"/>
</dbReference>
<dbReference type="Gene3D" id="1.25.40.20">
    <property type="entry name" value="Ankyrin repeat-containing domain"/>
    <property type="match status" value="1"/>
</dbReference>
<dbReference type="Pfam" id="PF00069">
    <property type="entry name" value="Pkinase"/>
    <property type="match status" value="1"/>
</dbReference>
<dbReference type="Gene3D" id="1.10.510.10">
    <property type="entry name" value="Transferase(Phosphotransferase) domain 1"/>
    <property type="match status" value="1"/>
</dbReference>
<dbReference type="SUPFAM" id="SSF56112">
    <property type="entry name" value="Protein kinase-like (PK-like)"/>
    <property type="match status" value="1"/>
</dbReference>
<keyword evidence="7" id="KW-1185">Reference proteome</keyword>
<accession>A0A4Z0YHC0</accession>
<keyword evidence="2 4" id="KW-0547">Nucleotide-binding</keyword>
<comment type="similarity">
    <text evidence="1">Belongs to the protein kinase superfamily. TKL Ser/Thr protein kinase family.</text>
</comment>
<dbReference type="AlphaFoldDB" id="A0A4Z0YHC0"/>
<evidence type="ECO:0000256" key="4">
    <source>
        <dbReference type="PROSITE-ProRule" id="PRU10141"/>
    </source>
</evidence>
<gene>
    <name evidence="6" type="ORF">E0Z10_g5381</name>
</gene>
<dbReference type="InterPro" id="IPR008271">
    <property type="entry name" value="Ser/Thr_kinase_AS"/>
</dbReference>
<dbReference type="InterPro" id="IPR051681">
    <property type="entry name" value="Ser/Thr_Kinases-Pseudokinases"/>
</dbReference>
<feature type="binding site" evidence="4">
    <location>
        <position position="84"/>
    </location>
    <ligand>
        <name>ATP</name>
        <dbReference type="ChEBI" id="CHEBI:30616"/>
    </ligand>
</feature>
<dbReference type="InterPro" id="IPR011009">
    <property type="entry name" value="Kinase-like_dom_sf"/>
</dbReference>
<evidence type="ECO:0000313" key="6">
    <source>
        <dbReference type="EMBL" id="TGJ83364.1"/>
    </source>
</evidence>
<dbReference type="InterPro" id="IPR017441">
    <property type="entry name" value="Protein_kinase_ATP_BS"/>
</dbReference>
<name>A0A4Z0YHC0_9PEZI</name>
<reference evidence="6 7" key="1">
    <citation type="submission" date="2019-03" db="EMBL/GenBank/DDBJ databases">
        <title>Draft genome sequence of Xylaria hypoxylon DSM 108379, a ubiquitous saprotrophic-parasitic fungi on hardwood.</title>
        <authorList>
            <person name="Buettner E."/>
            <person name="Leonhardt S."/>
            <person name="Gebauer A.M."/>
            <person name="Liers C."/>
            <person name="Hofrichter M."/>
            <person name="Kellner H."/>
        </authorList>
    </citation>
    <scope>NUCLEOTIDE SEQUENCE [LARGE SCALE GENOMIC DNA]</scope>
    <source>
        <strain evidence="6 7">DSM 108379</strain>
    </source>
</reference>
<keyword evidence="3 4" id="KW-0067">ATP-binding</keyword>
<dbReference type="Proteomes" id="UP000297716">
    <property type="component" value="Unassembled WGS sequence"/>
</dbReference>
<dbReference type="InterPro" id="IPR002110">
    <property type="entry name" value="Ankyrin_rpt"/>
</dbReference>
<organism evidence="6 7">
    <name type="scientific">Xylaria hypoxylon</name>
    <dbReference type="NCBI Taxonomy" id="37992"/>
    <lineage>
        <taxon>Eukaryota</taxon>
        <taxon>Fungi</taxon>
        <taxon>Dikarya</taxon>
        <taxon>Ascomycota</taxon>
        <taxon>Pezizomycotina</taxon>
        <taxon>Sordariomycetes</taxon>
        <taxon>Xylariomycetidae</taxon>
        <taxon>Xylariales</taxon>
        <taxon>Xylariaceae</taxon>
        <taxon>Xylaria</taxon>
    </lineage>
</organism>
<dbReference type="SMART" id="SM00220">
    <property type="entry name" value="S_TKc"/>
    <property type="match status" value="1"/>
</dbReference>
<dbReference type="CDD" id="cd00180">
    <property type="entry name" value="PKc"/>
    <property type="match status" value="1"/>
</dbReference>
<evidence type="ECO:0000313" key="7">
    <source>
        <dbReference type="Proteomes" id="UP000297716"/>
    </source>
</evidence>
<evidence type="ECO:0000256" key="3">
    <source>
        <dbReference type="ARBA" id="ARBA00022840"/>
    </source>
</evidence>
<sequence>MANTDTSSSELSPSDLELAITTIQRNPGLVGYRNLLSYASALGIKIFPESAFDVDAWTLIGAGSYSSTWKANTILDIETAVAVKQPAGSFTRASSDVESNVQHESLTSIIQEIRILANEKLRDHPNLPHVLGVFFREEERPAGIRPCVIFDLAFSDLKQYLTSQQSVGIVSQELVRFASDVASGIGALHSCGLVHGDVKPENILLFDRDGVLTAAHNDENALSSLLAGIPVDRLIPGFYNSIVACVQSDPTKRPSIFEASSLLNPSSSTRDLFELTIAVEEILLANPNNPRVKALNQMPLPAHMIGKLRQEYARVSDAEDAIRCAITLAGLYSGVIGPPIPWPWDVVAKIQWLLKAVELGSHPAISALIADKDAIEVLEELGSSIQNFHHQSFDSPRIDQQALLLRLKGFAEMPDRESANILIWLGGSLDWGIFGRQLGGEAAGVAEDDGGEVRITEENLSQLRRFVIHRHADLEMVDSDAFDLNSAGASPIDRSIYNNALEDFIVLSEEQGLQPRDEAAHRFMAKAIFHGSLDIFRYLVTMYAVRSNDEWNEMSHLLCAIMFRRGLMVEYLLEHGGLIELTQGNKLSGLHLACRCDDVELVATLCEYLKARGQLGQVIESRPSEGLMKGCTTAYTAACHESWKSLEILLQYGANPNCVVSGQPRLISIAVQPRSPAVPMSILRIVLEAGAESNYGEYLGSPLRLAVGSSNVLAVFYLLLHGAVVSDAALTDAEENAEDETDEILPVRDEDGKECKNGWGNMCEASLLVLRLLQIGRERREGWEQQLEETIQCPSQDWRGKLWISDKNPPSYTIEVRIPD</sequence>
<dbReference type="InterPro" id="IPR000719">
    <property type="entry name" value="Prot_kinase_dom"/>
</dbReference>
<dbReference type="GO" id="GO:0004674">
    <property type="term" value="F:protein serine/threonine kinase activity"/>
    <property type="evidence" value="ECO:0007669"/>
    <property type="project" value="TreeGrafter"/>
</dbReference>
<comment type="caution">
    <text evidence="6">The sequence shown here is derived from an EMBL/GenBank/DDBJ whole genome shotgun (WGS) entry which is preliminary data.</text>
</comment>
<evidence type="ECO:0000256" key="1">
    <source>
        <dbReference type="ARBA" id="ARBA00005843"/>
    </source>
</evidence>
<dbReference type="PROSITE" id="PS50011">
    <property type="entry name" value="PROTEIN_KINASE_DOM"/>
    <property type="match status" value="1"/>
</dbReference>
<dbReference type="OrthoDB" id="4062651at2759"/>
<dbReference type="EMBL" id="SKBN01000096">
    <property type="protein sequence ID" value="TGJ83364.1"/>
    <property type="molecule type" value="Genomic_DNA"/>
</dbReference>
<dbReference type="InterPro" id="IPR036770">
    <property type="entry name" value="Ankyrin_rpt-contain_sf"/>
</dbReference>
<evidence type="ECO:0000256" key="2">
    <source>
        <dbReference type="ARBA" id="ARBA00022741"/>
    </source>
</evidence>
<dbReference type="PROSITE" id="PS00107">
    <property type="entry name" value="PROTEIN_KINASE_ATP"/>
    <property type="match status" value="1"/>
</dbReference>
<dbReference type="PROSITE" id="PS00108">
    <property type="entry name" value="PROTEIN_KINASE_ST"/>
    <property type="match status" value="1"/>
</dbReference>
<dbReference type="GO" id="GO:0005524">
    <property type="term" value="F:ATP binding"/>
    <property type="evidence" value="ECO:0007669"/>
    <property type="project" value="UniProtKB-UniRule"/>
</dbReference>
<dbReference type="STRING" id="37992.A0A4Z0YHC0"/>
<protein>
    <recommendedName>
        <fullName evidence="5">Protein kinase domain-containing protein</fullName>
    </recommendedName>
</protein>